<accession>A0AC35TR28</accession>
<organism evidence="1 2">
    <name type="scientific">Rhabditophanes sp. KR3021</name>
    <dbReference type="NCBI Taxonomy" id="114890"/>
    <lineage>
        <taxon>Eukaryota</taxon>
        <taxon>Metazoa</taxon>
        <taxon>Ecdysozoa</taxon>
        <taxon>Nematoda</taxon>
        <taxon>Chromadorea</taxon>
        <taxon>Rhabditida</taxon>
        <taxon>Tylenchina</taxon>
        <taxon>Panagrolaimomorpha</taxon>
        <taxon>Strongyloidoidea</taxon>
        <taxon>Alloionematidae</taxon>
        <taxon>Rhabditophanes</taxon>
    </lineage>
</organism>
<evidence type="ECO:0000313" key="2">
    <source>
        <dbReference type="WBParaSite" id="RSKR_0000340100.1"/>
    </source>
</evidence>
<sequence length="252" mass="29251">MYKYIYNRHKIPNGKVNVIVEVWVQEITTISDITSDFQLDIYISESWYDPGMAFAYMEPCKQNMSLNSVLLEKLWGPANCFINSKTASIHNSPFPNIFFMIYANGTVWINYRLKLTGPCVLALETFPFDNVTCSLTFESFNYGITEVCFPLMTLSNFNFRYNFKLYPAGLWHELTMEFKFRRRAGWYILQAYLPSYITICISWISFALGKNIPARTMLGVNSLLSMTFLFGNIIKSLPRVSYIKGIDVWMLS</sequence>
<reference evidence="2" key="1">
    <citation type="submission" date="2016-11" db="UniProtKB">
        <authorList>
            <consortium name="WormBaseParasite"/>
        </authorList>
    </citation>
    <scope>IDENTIFICATION</scope>
    <source>
        <strain evidence="2">KR3021</strain>
    </source>
</reference>
<protein>
    <submittedName>
        <fullName evidence="2">Neur_chan_LBD domain-containing protein</fullName>
    </submittedName>
</protein>
<dbReference type="WBParaSite" id="RSKR_0000340100.1">
    <property type="protein sequence ID" value="RSKR_0000340100.1"/>
    <property type="gene ID" value="RSKR_0000340100"/>
</dbReference>
<dbReference type="Proteomes" id="UP000095286">
    <property type="component" value="Unplaced"/>
</dbReference>
<proteinExistence type="predicted"/>
<evidence type="ECO:0000313" key="1">
    <source>
        <dbReference type="Proteomes" id="UP000095286"/>
    </source>
</evidence>
<name>A0AC35TR28_9BILA</name>